<dbReference type="InterPro" id="IPR042099">
    <property type="entry name" value="ANL_N_sf"/>
</dbReference>
<feature type="domain" description="AMP-dependent synthetase/ligase" evidence="1">
    <location>
        <begin position="57"/>
        <end position="292"/>
    </location>
</feature>
<name>A0AAU8CTN0_9HYPH</name>
<evidence type="ECO:0000313" key="3">
    <source>
        <dbReference type="EMBL" id="XCG49515.1"/>
    </source>
</evidence>
<dbReference type="EMBL" id="CP159253">
    <property type="protein sequence ID" value="XCG49515.1"/>
    <property type="molecule type" value="Genomic_DNA"/>
</dbReference>
<reference evidence="3" key="1">
    <citation type="submission" date="2024-06" db="EMBL/GenBank/DDBJ databases">
        <title>Mesorhizobium karijinii sp. nov., a symbiont of the iconic Swainsona formosa from arid Australia.</title>
        <authorList>
            <person name="Hill Y.J."/>
            <person name="Watkin E.L.J."/>
            <person name="O'Hara G.W."/>
            <person name="Terpolilli J."/>
            <person name="Tye M.L."/>
            <person name="Kohlmeier M.G."/>
        </authorList>
    </citation>
    <scope>NUCLEOTIDE SEQUENCE</scope>
    <source>
        <strain evidence="3">WSM2240</strain>
    </source>
</reference>
<dbReference type="PANTHER" id="PTHR43845:SF1">
    <property type="entry name" value="BLR5969 PROTEIN"/>
    <property type="match status" value="1"/>
</dbReference>
<dbReference type="SUPFAM" id="SSF56801">
    <property type="entry name" value="Acetyl-CoA synthetase-like"/>
    <property type="match status" value="1"/>
</dbReference>
<dbReference type="Gene3D" id="3.30.300.30">
    <property type="match status" value="1"/>
</dbReference>
<dbReference type="InterPro" id="IPR000873">
    <property type="entry name" value="AMP-dep_synth/lig_dom"/>
</dbReference>
<organism evidence="3">
    <name type="scientific">Mesorhizobium sp. WSM2240</name>
    <dbReference type="NCBI Taxonomy" id="3228851"/>
    <lineage>
        <taxon>Bacteria</taxon>
        <taxon>Pseudomonadati</taxon>
        <taxon>Pseudomonadota</taxon>
        <taxon>Alphaproteobacteria</taxon>
        <taxon>Hyphomicrobiales</taxon>
        <taxon>Phyllobacteriaceae</taxon>
        <taxon>Mesorhizobium</taxon>
    </lineage>
</organism>
<dbReference type="RefSeq" id="WP_353642951.1">
    <property type="nucleotide sequence ID" value="NZ_CP159253.1"/>
</dbReference>
<dbReference type="Gene3D" id="3.40.50.12780">
    <property type="entry name" value="N-terminal domain of ligase-like"/>
    <property type="match status" value="1"/>
</dbReference>
<gene>
    <name evidence="3" type="ORF">ABVK50_02465</name>
</gene>
<dbReference type="AlphaFoldDB" id="A0AAU8CTN0"/>
<dbReference type="PANTHER" id="PTHR43845">
    <property type="entry name" value="BLR5969 PROTEIN"/>
    <property type="match status" value="1"/>
</dbReference>
<dbReference type="InterPro" id="IPR028154">
    <property type="entry name" value="AMP-dep_Lig_C"/>
</dbReference>
<sequence>MFDPEVETRPWRDQAKQDDAQYRRQVGYLLARSAFYRNKLKQAGFTTADEIGGMDSIERLPFTEKDEIRASCSEDNPIGTHLAVPREKIVRIFSTSGTTGTPSYIPLTVQDLENWIVTSARSYAASGIRSGEAIVSTYNAGPFVAGAALGAFDRIGMIHIPIGTGNTERLMTAIRLLKPAAAVMTPSYAAHLAEWAEERGFDLKGSSVKRVLVAGEPGGSEPALRAHLEEAWGARVTEAMGIGDIGVSLWGECEEQCGMHLGGRGIVHPELIDQETGAPIAMEDGARGELVLTHLNHQAAPLLRFRTRDHVQIWISPCRCGRTAPRIRCVGRTDDMLLVRGVNVFPSAIREVVNQFMPDVSGMILIKPRYPGVRQEPPLPVVVELAKDYAGGPELAARIQKRIRDVLVVAARVDLAPWGALQRSEYKSKLVQR</sequence>
<accession>A0AAU8CTN0</accession>
<feature type="domain" description="AMP-dependent ligase C-terminal" evidence="2">
    <location>
        <begin position="341"/>
        <end position="431"/>
    </location>
</feature>
<dbReference type="Pfam" id="PF14535">
    <property type="entry name" value="AMP-binding_C_2"/>
    <property type="match status" value="1"/>
</dbReference>
<proteinExistence type="predicted"/>
<evidence type="ECO:0000259" key="1">
    <source>
        <dbReference type="Pfam" id="PF00501"/>
    </source>
</evidence>
<protein>
    <submittedName>
        <fullName evidence="3">AMP-binding protein</fullName>
    </submittedName>
</protein>
<dbReference type="InterPro" id="IPR045851">
    <property type="entry name" value="AMP-bd_C_sf"/>
</dbReference>
<evidence type="ECO:0000259" key="2">
    <source>
        <dbReference type="Pfam" id="PF14535"/>
    </source>
</evidence>
<dbReference type="Pfam" id="PF00501">
    <property type="entry name" value="AMP-binding"/>
    <property type="match status" value="1"/>
</dbReference>